<sequence length="536" mass="61053">MKPNLARQLFSHSGELADQVSNSLAQRCVKETNDIATTVKNLNTNILFRCCGYRFRLISRIEVFVDEPVRVVIASQDITDQSNFVRKYTILATERQRLTDIIKFRAGRLRNRNISLERGERFYCLSSCFESQTDIIAELPYNDDVCAFFRFHLVILNDHADENSGRHEMEPSFTDVLSLMRFIAPFRKIIRAYRTEVFGAIASQNIRHSSEPLTVLWCAHFFGTNVYSFLLRRNLSYCPGMALMIVYLYSKMDNTLKCLVSRCIPSARNSSVVKVVMTVQSPNVHRMPGCRSKSSLPTRENQTQNVTPYGSAVTRLRVPVPEKSQRLARGEGIGGGPEGRMFQLRRTLSALFDEERIELAWQEATEARLYAERLIQEAIQSSVEQDNVALVKLWLDAPSDQVVKLKDLPVSFNPAILELAMFWLQKPHLIEKLFKVFVPRYRFYNRAYTSLHRLPRPHYPSPLAANHNGFGILEMHGNPWPSVRGPGYGPNAEPFKDKYLINVLVTAARKAAASRSTTTQQSDHVPPTKPTSVSDS</sequence>
<evidence type="ECO:0000256" key="5">
    <source>
        <dbReference type="ARBA" id="ARBA00035413"/>
    </source>
</evidence>
<evidence type="ECO:0000256" key="1">
    <source>
        <dbReference type="ARBA" id="ARBA00008777"/>
    </source>
</evidence>
<feature type="region of interest" description="Disordered" evidence="6">
    <location>
        <begin position="512"/>
        <end position="536"/>
    </location>
</feature>
<keyword evidence="3" id="KW-0687">Ribonucleoprotein</keyword>
<dbReference type="Pfam" id="PF01196">
    <property type="entry name" value="Ribosomal_L17"/>
    <property type="match status" value="1"/>
</dbReference>
<dbReference type="InterPro" id="IPR000456">
    <property type="entry name" value="Ribosomal_bL17"/>
</dbReference>
<evidence type="ECO:0000256" key="2">
    <source>
        <dbReference type="ARBA" id="ARBA00022980"/>
    </source>
</evidence>
<dbReference type="Gene3D" id="3.90.1030.10">
    <property type="entry name" value="Ribosomal protein L17"/>
    <property type="match status" value="1"/>
</dbReference>
<gene>
    <name evidence="7" type="ORF">CLF_105291</name>
</gene>
<protein>
    <recommendedName>
        <fullName evidence="4">Large ribosomal subunit protein bL17m</fullName>
    </recommendedName>
    <alternativeName>
        <fullName evidence="5">39S ribosomal protein L17, mitochondrial</fullName>
    </alternativeName>
</protein>
<dbReference type="EMBL" id="DF143096">
    <property type="protein sequence ID" value="GAA50943.1"/>
    <property type="molecule type" value="Genomic_DNA"/>
</dbReference>
<keyword evidence="2 7" id="KW-0689">Ribosomal protein</keyword>
<evidence type="ECO:0000313" key="7">
    <source>
        <dbReference type="EMBL" id="GAA50943.1"/>
    </source>
</evidence>
<accession>G7YDA9</accession>
<evidence type="ECO:0000256" key="6">
    <source>
        <dbReference type="SAM" id="MobiDB-lite"/>
    </source>
</evidence>
<dbReference type="SUPFAM" id="SSF64263">
    <property type="entry name" value="Prokaryotic ribosomal protein L17"/>
    <property type="match status" value="1"/>
</dbReference>
<dbReference type="GO" id="GO:0006412">
    <property type="term" value="P:translation"/>
    <property type="evidence" value="ECO:0007669"/>
    <property type="project" value="InterPro"/>
</dbReference>
<name>G7YDA9_CLOSI</name>
<reference evidence="7" key="1">
    <citation type="journal article" date="2011" name="Genome Biol.">
        <title>The draft genome of the carcinogenic human liver fluke Clonorchis sinensis.</title>
        <authorList>
            <person name="Wang X."/>
            <person name="Chen W."/>
            <person name="Huang Y."/>
            <person name="Sun J."/>
            <person name="Men J."/>
            <person name="Liu H."/>
            <person name="Luo F."/>
            <person name="Guo L."/>
            <person name="Lv X."/>
            <person name="Deng C."/>
            <person name="Zhou C."/>
            <person name="Fan Y."/>
            <person name="Li X."/>
            <person name="Huang L."/>
            <person name="Hu Y."/>
            <person name="Liang C."/>
            <person name="Hu X."/>
            <person name="Xu J."/>
            <person name="Yu X."/>
        </authorList>
    </citation>
    <scope>NUCLEOTIDE SEQUENCE [LARGE SCALE GENOMIC DNA]</scope>
    <source>
        <strain evidence="7">Henan</strain>
    </source>
</reference>
<reference key="2">
    <citation type="submission" date="2011-10" db="EMBL/GenBank/DDBJ databases">
        <title>The genome and transcriptome sequence of Clonorchis sinensis provide insights into the carcinogenic liver fluke.</title>
        <authorList>
            <person name="Wang X."/>
            <person name="Huang Y."/>
            <person name="Chen W."/>
            <person name="Liu H."/>
            <person name="Guo L."/>
            <person name="Chen Y."/>
            <person name="Luo F."/>
            <person name="Zhou W."/>
            <person name="Sun J."/>
            <person name="Mao Q."/>
            <person name="Liang P."/>
            <person name="Zhou C."/>
            <person name="Tian Y."/>
            <person name="Men J."/>
            <person name="Lv X."/>
            <person name="Huang L."/>
            <person name="Zhou J."/>
            <person name="Hu Y."/>
            <person name="Li R."/>
            <person name="Zhang F."/>
            <person name="Lei H."/>
            <person name="Li X."/>
            <person name="Hu X."/>
            <person name="Liang C."/>
            <person name="Xu J."/>
            <person name="Wu Z."/>
            <person name="Yu X."/>
        </authorList>
    </citation>
    <scope>NUCLEOTIDE SEQUENCE</scope>
    <source>
        <strain>Henan</strain>
    </source>
</reference>
<dbReference type="GO" id="GO:0003735">
    <property type="term" value="F:structural constituent of ribosome"/>
    <property type="evidence" value="ECO:0007669"/>
    <property type="project" value="InterPro"/>
</dbReference>
<keyword evidence="8" id="KW-1185">Reference proteome</keyword>
<comment type="similarity">
    <text evidence="1">Belongs to the bacterial ribosomal protein bL17 family.</text>
</comment>
<evidence type="ECO:0000313" key="8">
    <source>
        <dbReference type="Proteomes" id="UP000008909"/>
    </source>
</evidence>
<dbReference type="PANTHER" id="PTHR14413">
    <property type="entry name" value="RIBOSOMAL PROTEIN L17"/>
    <property type="match status" value="1"/>
</dbReference>
<evidence type="ECO:0000256" key="4">
    <source>
        <dbReference type="ARBA" id="ARBA00035290"/>
    </source>
</evidence>
<dbReference type="GO" id="GO:0005762">
    <property type="term" value="C:mitochondrial large ribosomal subunit"/>
    <property type="evidence" value="ECO:0007669"/>
    <property type="project" value="TreeGrafter"/>
</dbReference>
<proteinExistence type="inferred from homology"/>
<dbReference type="AlphaFoldDB" id="G7YDA9"/>
<organism evidence="7 8">
    <name type="scientific">Clonorchis sinensis</name>
    <name type="common">Chinese liver fluke</name>
    <dbReference type="NCBI Taxonomy" id="79923"/>
    <lineage>
        <taxon>Eukaryota</taxon>
        <taxon>Metazoa</taxon>
        <taxon>Spiralia</taxon>
        <taxon>Lophotrochozoa</taxon>
        <taxon>Platyhelminthes</taxon>
        <taxon>Trematoda</taxon>
        <taxon>Digenea</taxon>
        <taxon>Opisthorchiida</taxon>
        <taxon>Opisthorchiata</taxon>
        <taxon>Opisthorchiidae</taxon>
        <taxon>Clonorchis</taxon>
    </lineage>
</organism>
<dbReference type="PANTHER" id="PTHR14413:SF16">
    <property type="entry name" value="LARGE RIBOSOMAL SUBUNIT PROTEIN BL17M"/>
    <property type="match status" value="1"/>
</dbReference>
<evidence type="ECO:0000256" key="3">
    <source>
        <dbReference type="ARBA" id="ARBA00023274"/>
    </source>
</evidence>
<dbReference type="InterPro" id="IPR036373">
    <property type="entry name" value="Ribosomal_bL17_sf"/>
</dbReference>
<dbReference type="Proteomes" id="UP000008909">
    <property type="component" value="Unassembled WGS sequence"/>
</dbReference>